<evidence type="ECO:0000313" key="2">
    <source>
        <dbReference type="EMBL" id="MDQ8205889.1"/>
    </source>
</evidence>
<reference evidence="2 3" key="1">
    <citation type="submission" date="2023-04" db="EMBL/GenBank/DDBJ databases">
        <title>A novel bacteria isolated from coastal sediment.</title>
        <authorList>
            <person name="Liu X.-J."/>
            <person name="Du Z.-J."/>
        </authorList>
    </citation>
    <scope>NUCLEOTIDE SEQUENCE [LARGE SCALE GENOMIC DNA]</scope>
    <source>
        <strain evidence="2 3">SDUM461003</strain>
    </source>
</reference>
<name>A0ABU1AP01_9BACT</name>
<dbReference type="Proteomes" id="UP001225316">
    <property type="component" value="Unassembled WGS sequence"/>
</dbReference>
<proteinExistence type="predicted"/>
<gene>
    <name evidence="2" type="ORF">QEH52_00055</name>
</gene>
<organism evidence="2 3">
    <name type="scientific">Thalassobacterium maritimum</name>
    <dbReference type="NCBI Taxonomy" id="3041265"/>
    <lineage>
        <taxon>Bacteria</taxon>
        <taxon>Pseudomonadati</taxon>
        <taxon>Verrucomicrobiota</taxon>
        <taxon>Opitutia</taxon>
        <taxon>Puniceicoccales</taxon>
        <taxon>Coraliomargaritaceae</taxon>
        <taxon>Thalassobacterium</taxon>
    </lineage>
</organism>
<protein>
    <submittedName>
        <fullName evidence="2">Uncharacterized protein</fullName>
    </submittedName>
</protein>
<dbReference type="EMBL" id="JARXHW010000001">
    <property type="protein sequence ID" value="MDQ8205889.1"/>
    <property type="molecule type" value="Genomic_DNA"/>
</dbReference>
<dbReference type="RefSeq" id="WP_308947844.1">
    <property type="nucleotide sequence ID" value="NZ_JARXHW010000001.1"/>
</dbReference>
<keyword evidence="3" id="KW-1185">Reference proteome</keyword>
<accession>A0ABU1AP01</accession>
<sequence>MPDQNTELISLFWPENDNQTYLVAGYGHLIKASNRSYEYDVIATLIPANPLEKTPDFRDAYDYQKQSRHRVPVPDMLKFPPGTFIKNAEETECPPNFRFPEASVDVDPSGVIYLQNVAKNTFSYHPAKQLHDENFALITDEVNKSKLYAPCWNIISSCFGSSSMLLNAILQTPAQYTHTDYSSHFINLFTAKSQIDHPKKSILIEYADRQRTKSHKDIVEIFFDRRTQEQIIDLRRAIIAQFNKTQTHRPKARVSFKFPWDNAFSLRYTYRTLADYRGYKQRLIQRFTEISYTSPHEGYKVTRLGESSIPTGINEDGEPSGDNRHQKKRGKRESRAPKPNATSFNVETYGCAKPAHDRFSIGVSSENERLPPPDSDPQNDPKEDGETQNYGTAPAESDSGKKSLGRGNYSAENNNSSVKKYPVDFEGIYEELLQLPDISAVQSPSASPIRVNQTQRGNSFTDPHIISGSDRIKYQRQLHQAIISYKGTTVILLNIERVNINDRFSFPGIIAKGVSSQRCEKIIDEIKMHMCRLKKYPTVYFEQNPDLIPFSKNHKIPPPLDEANRGTARSIHRELRALLSPKKKPRKSK</sequence>
<feature type="region of interest" description="Disordered" evidence="1">
    <location>
        <begin position="303"/>
        <end position="347"/>
    </location>
</feature>
<evidence type="ECO:0000313" key="3">
    <source>
        <dbReference type="Proteomes" id="UP001225316"/>
    </source>
</evidence>
<evidence type="ECO:0000256" key="1">
    <source>
        <dbReference type="SAM" id="MobiDB-lite"/>
    </source>
</evidence>
<feature type="region of interest" description="Disordered" evidence="1">
    <location>
        <begin position="364"/>
        <end position="417"/>
    </location>
</feature>
<comment type="caution">
    <text evidence="2">The sequence shown here is derived from an EMBL/GenBank/DDBJ whole genome shotgun (WGS) entry which is preliminary data.</text>
</comment>